<name>A0A8I2YKL2_9AGAM</name>
<protein>
    <submittedName>
        <fullName evidence="1">Uncharacterized protein</fullName>
    </submittedName>
</protein>
<dbReference type="EMBL" id="JAGFBS010000021">
    <property type="protein sequence ID" value="KAG6373646.1"/>
    <property type="molecule type" value="Genomic_DNA"/>
</dbReference>
<reference evidence="1" key="1">
    <citation type="submission" date="2021-03" db="EMBL/GenBank/DDBJ databases">
        <title>Evolutionary innovations through gain and loss of genes in the ectomycorrhizal Boletales.</title>
        <authorList>
            <person name="Wu G."/>
            <person name="Miyauchi S."/>
            <person name="Morin E."/>
            <person name="Yang Z.-L."/>
            <person name="Xu J."/>
            <person name="Martin F.M."/>
        </authorList>
    </citation>
    <scope>NUCLEOTIDE SEQUENCE</scope>
    <source>
        <strain evidence="1">BR01</strain>
    </source>
</reference>
<dbReference type="Proteomes" id="UP000683000">
    <property type="component" value="Unassembled WGS sequence"/>
</dbReference>
<accession>A0A8I2YKL2</accession>
<dbReference type="AlphaFoldDB" id="A0A8I2YKL2"/>
<evidence type="ECO:0000313" key="1">
    <source>
        <dbReference type="EMBL" id="KAG6373646.1"/>
    </source>
</evidence>
<sequence length="133" mass="15421">MDGNNSLKRWNTSAYGVVPREDCHQPRSSYWLSNEEVNKFQYEVKATHVCNLAVSCKVTQLMPPWKFRYICRILILKFMMTIGKQANQRTSSTVLIAGEMLGQMFEKRHTWFSRSPVYLLQHVDTTSSSLPVT</sequence>
<dbReference type="OrthoDB" id="2665372at2759"/>
<comment type="caution">
    <text evidence="1">The sequence shown here is derived from an EMBL/GenBank/DDBJ whole genome shotgun (WGS) entry which is preliminary data.</text>
</comment>
<gene>
    <name evidence="1" type="ORF">JVT61DRAFT_6309</name>
</gene>
<evidence type="ECO:0000313" key="2">
    <source>
        <dbReference type="Proteomes" id="UP000683000"/>
    </source>
</evidence>
<organism evidence="1 2">
    <name type="scientific">Boletus reticuloceps</name>
    <dbReference type="NCBI Taxonomy" id="495285"/>
    <lineage>
        <taxon>Eukaryota</taxon>
        <taxon>Fungi</taxon>
        <taxon>Dikarya</taxon>
        <taxon>Basidiomycota</taxon>
        <taxon>Agaricomycotina</taxon>
        <taxon>Agaricomycetes</taxon>
        <taxon>Agaricomycetidae</taxon>
        <taxon>Boletales</taxon>
        <taxon>Boletineae</taxon>
        <taxon>Boletaceae</taxon>
        <taxon>Boletoideae</taxon>
        <taxon>Boletus</taxon>
    </lineage>
</organism>
<proteinExistence type="predicted"/>
<keyword evidence="2" id="KW-1185">Reference proteome</keyword>